<organism evidence="1 2">
    <name type="scientific">Rhizoctonia solani 123E</name>
    <dbReference type="NCBI Taxonomy" id="1423351"/>
    <lineage>
        <taxon>Eukaryota</taxon>
        <taxon>Fungi</taxon>
        <taxon>Dikarya</taxon>
        <taxon>Basidiomycota</taxon>
        <taxon>Agaricomycotina</taxon>
        <taxon>Agaricomycetes</taxon>
        <taxon>Cantharellales</taxon>
        <taxon>Ceratobasidiaceae</taxon>
        <taxon>Rhizoctonia</taxon>
    </lineage>
</organism>
<comment type="caution">
    <text evidence="1">The sequence shown here is derived from an EMBL/GenBank/DDBJ whole genome shotgun (WGS) entry which is preliminary data.</text>
</comment>
<name>A0A074SDN0_9AGAM</name>
<evidence type="ECO:0000313" key="1">
    <source>
        <dbReference type="EMBL" id="KEP48152.1"/>
    </source>
</evidence>
<gene>
    <name evidence="1" type="ORF">V565_132380</name>
</gene>
<dbReference type="Proteomes" id="UP000027456">
    <property type="component" value="Unassembled WGS sequence"/>
</dbReference>
<dbReference type="HOGENOM" id="CLU_3438387_0_0_1"/>
<dbReference type="EMBL" id="AZST01000567">
    <property type="protein sequence ID" value="KEP48152.1"/>
    <property type="molecule type" value="Genomic_DNA"/>
</dbReference>
<reference evidence="1 2" key="1">
    <citation type="submission" date="2013-12" db="EMBL/GenBank/DDBJ databases">
        <authorList>
            <person name="Cubeta M."/>
            <person name="Pakala S."/>
            <person name="Fedorova N."/>
            <person name="Thomas E."/>
            <person name="Dean R."/>
            <person name="Jabaji S."/>
            <person name="Neate S."/>
            <person name="Toda T."/>
            <person name="Tavantzis S."/>
            <person name="Vilgalys R."/>
            <person name="Bharathan N."/>
            <person name="Pakala S."/>
            <person name="Losada L.S."/>
            <person name="Zafar N."/>
            <person name="Nierman W."/>
        </authorList>
    </citation>
    <scope>NUCLEOTIDE SEQUENCE [LARGE SCALE GENOMIC DNA]</scope>
    <source>
        <strain evidence="1 2">123E</strain>
    </source>
</reference>
<evidence type="ECO:0000313" key="2">
    <source>
        <dbReference type="Proteomes" id="UP000027456"/>
    </source>
</evidence>
<proteinExistence type="predicted"/>
<protein>
    <submittedName>
        <fullName evidence="1">Uncharacterized protein</fullName>
    </submittedName>
</protein>
<accession>A0A074SDN0</accession>
<keyword evidence="2" id="KW-1185">Reference proteome</keyword>
<sequence length="10" mass="1160">MPMHAVTWTS</sequence>